<dbReference type="SUPFAM" id="SSF53850">
    <property type="entry name" value="Periplasmic binding protein-like II"/>
    <property type="match status" value="1"/>
</dbReference>
<dbReference type="InterPro" id="IPR042100">
    <property type="entry name" value="Bug_dom1"/>
</dbReference>
<evidence type="ECO:0000313" key="3">
    <source>
        <dbReference type="EMBL" id="KAA1418274.1"/>
    </source>
</evidence>
<dbReference type="AlphaFoldDB" id="A0A5Q6RJL8"/>
<dbReference type="CDD" id="cd07012">
    <property type="entry name" value="PBP2_Bug_TTT"/>
    <property type="match status" value="1"/>
</dbReference>
<feature type="signal peptide" evidence="2">
    <location>
        <begin position="1"/>
        <end position="26"/>
    </location>
</feature>
<dbReference type="Gene3D" id="3.40.190.10">
    <property type="entry name" value="Periplasmic binding protein-like II"/>
    <property type="match status" value="1"/>
</dbReference>
<proteinExistence type="inferred from homology"/>
<comment type="caution">
    <text evidence="3">The sequence shown here is derived from an EMBL/GenBank/DDBJ whole genome shotgun (WGS) entry which is preliminary data.</text>
</comment>
<dbReference type="OrthoDB" id="9780943at2"/>
<dbReference type="PIRSF" id="PIRSF017082">
    <property type="entry name" value="YflP"/>
    <property type="match status" value="1"/>
</dbReference>
<dbReference type="InterPro" id="IPR005064">
    <property type="entry name" value="BUG"/>
</dbReference>
<reference evidence="3 4" key="1">
    <citation type="submission" date="2019-09" db="EMBL/GenBank/DDBJ databases">
        <title>Mumia zhuanghuii sp. nov. isolated from the intestinal contents of plateau pika (Ochotona curzoniae) in the Qinghai-Tibet plateau of China.</title>
        <authorList>
            <person name="Tian Z."/>
        </authorList>
    </citation>
    <scope>NUCLEOTIDE SEQUENCE [LARGE SCALE GENOMIC DNA]</scope>
    <source>
        <strain evidence="4">350</strain>
    </source>
</reference>
<evidence type="ECO:0000256" key="2">
    <source>
        <dbReference type="SAM" id="SignalP"/>
    </source>
</evidence>
<dbReference type="Pfam" id="PF03401">
    <property type="entry name" value="TctC"/>
    <property type="match status" value="1"/>
</dbReference>
<gene>
    <name evidence="3" type="ORF">FE697_020835</name>
</gene>
<dbReference type="Gene3D" id="3.40.190.150">
    <property type="entry name" value="Bordetella uptake gene, domain 1"/>
    <property type="match status" value="1"/>
</dbReference>
<dbReference type="PROSITE" id="PS51257">
    <property type="entry name" value="PROKAR_LIPOPROTEIN"/>
    <property type="match status" value="1"/>
</dbReference>
<evidence type="ECO:0000313" key="4">
    <source>
        <dbReference type="Proteomes" id="UP000307768"/>
    </source>
</evidence>
<dbReference type="PANTHER" id="PTHR42928:SF5">
    <property type="entry name" value="BLR1237 PROTEIN"/>
    <property type="match status" value="1"/>
</dbReference>
<keyword evidence="2" id="KW-0732">Signal</keyword>
<evidence type="ECO:0000256" key="1">
    <source>
        <dbReference type="ARBA" id="ARBA00006987"/>
    </source>
</evidence>
<dbReference type="Proteomes" id="UP000307768">
    <property type="component" value="Unassembled WGS sequence"/>
</dbReference>
<sequence>MQRRTLTRTGAVAGAFLLTASLAACGGNLGGDEESSGEDFPDGAVTLTIGQDPGGSTDLIGRALADPAAKDLDESMPVVNKPGANGAVAAKELEGKAADGQNLMVINASLIAITPLAVSEDEVVDIEDYEVVTGISQDDYVLVANPASGWKTVDDLIKSGKKVNFGTTGVGTGSQLSSQLLFNQAGVAGEDVPFDGGAPAMTAVLGEQVDVASIQLGEAYPQIEAGKLTPLVVFSKERNQYLEDVPTAIESGYDVPVSQYRAIVAPKGTPEATIDRLEEAFQAAFDDPAYQEFNEGQLLTPHEISGDEVVKEWTEARDSYAALVEEYNIDMGDAS</sequence>
<dbReference type="PANTHER" id="PTHR42928">
    <property type="entry name" value="TRICARBOXYLATE-BINDING PROTEIN"/>
    <property type="match status" value="1"/>
</dbReference>
<dbReference type="RefSeq" id="WP_149771563.1">
    <property type="nucleotide sequence ID" value="NZ_VDFQ02000007.1"/>
</dbReference>
<accession>A0A5Q6RJL8</accession>
<dbReference type="EMBL" id="VDFQ02000007">
    <property type="protein sequence ID" value="KAA1418274.1"/>
    <property type="molecule type" value="Genomic_DNA"/>
</dbReference>
<protein>
    <submittedName>
        <fullName evidence="3">Tripartite tricarboxylate transporter substrate binding protein</fullName>
    </submittedName>
</protein>
<comment type="similarity">
    <text evidence="1">Belongs to the UPF0065 (bug) family.</text>
</comment>
<name>A0A5Q6RJL8_9ACTN</name>
<organism evidence="3 4">
    <name type="scientific">Mumia zhuanghuii</name>
    <dbReference type="NCBI Taxonomy" id="2585211"/>
    <lineage>
        <taxon>Bacteria</taxon>
        <taxon>Bacillati</taxon>
        <taxon>Actinomycetota</taxon>
        <taxon>Actinomycetes</taxon>
        <taxon>Propionibacteriales</taxon>
        <taxon>Nocardioidaceae</taxon>
        <taxon>Mumia</taxon>
    </lineage>
</organism>
<feature type="chain" id="PRO_5039035880" evidence="2">
    <location>
        <begin position="27"/>
        <end position="335"/>
    </location>
</feature>